<accession>A0AAD1W267</accession>
<feature type="compositionally biased region" description="Polar residues" evidence="2">
    <location>
        <begin position="48"/>
        <end position="60"/>
    </location>
</feature>
<dbReference type="AlphaFoldDB" id="A0AAD1W267"/>
<evidence type="ECO:0000313" key="4">
    <source>
        <dbReference type="Proteomes" id="UP001295444"/>
    </source>
</evidence>
<dbReference type="EMBL" id="OW240915">
    <property type="protein sequence ID" value="CAH2283778.1"/>
    <property type="molecule type" value="Genomic_DNA"/>
</dbReference>
<evidence type="ECO:0000256" key="1">
    <source>
        <dbReference type="SAM" id="Coils"/>
    </source>
</evidence>
<feature type="compositionally biased region" description="Acidic residues" evidence="2">
    <location>
        <begin position="89"/>
        <end position="99"/>
    </location>
</feature>
<proteinExistence type="predicted"/>
<feature type="coiled-coil region" evidence="1">
    <location>
        <begin position="139"/>
        <end position="166"/>
    </location>
</feature>
<keyword evidence="4" id="KW-1185">Reference proteome</keyword>
<organism evidence="3 4">
    <name type="scientific">Pelobates cultripes</name>
    <name type="common">Western spadefoot toad</name>
    <dbReference type="NCBI Taxonomy" id="61616"/>
    <lineage>
        <taxon>Eukaryota</taxon>
        <taxon>Metazoa</taxon>
        <taxon>Chordata</taxon>
        <taxon>Craniata</taxon>
        <taxon>Vertebrata</taxon>
        <taxon>Euteleostomi</taxon>
        <taxon>Amphibia</taxon>
        <taxon>Batrachia</taxon>
        <taxon>Anura</taxon>
        <taxon>Pelobatoidea</taxon>
        <taxon>Pelobatidae</taxon>
        <taxon>Pelobates</taxon>
    </lineage>
</organism>
<keyword evidence="1" id="KW-0175">Coiled coil</keyword>
<dbReference type="Proteomes" id="UP001295444">
    <property type="component" value="Chromosome 04"/>
</dbReference>
<feature type="region of interest" description="Disordered" evidence="2">
    <location>
        <begin position="1"/>
        <end position="115"/>
    </location>
</feature>
<protein>
    <submittedName>
        <fullName evidence="3">Uncharacterized protein</fullName>
    </submittedName>
</protein>
<name>A0AAD1W267_PELCU</name>
<evidence type="ECO:0000256" key="2">
    <source>
        <dbReference type="SAM" id="MobiDB-lite"/>
    </source>
</evidence>
<evidence type="ECO:0000313" key="3">
    <source>
        <dbReference type="EMBL" id="CAH2283778.1"/>
    </source>
</evidence>
<gene>
    <name evidence="3" type="ORF">PECUL_23A048169</name>
</gene>
<sequence>MGKKNRRRTGAYIEFQTTRLAPETAVQGTRYDTHLLTGTTEPDRHNMGRQSQRPPQATSRDTQDIGEWLQKPMAPKMGASPDHTLVPQDEGEQPGDEQELSTAQPTKGILANRNKLTPATKQDIADLLMEMRHGMRTEIQAVNARTQASEEDILDLKQEVKGLKEHFLHIPVHTHHKSRCGRGPQ</sequence>
<reference evidence="3" key="1">
    <citation type="submission" date="2022-03" db="EMBL/GenBank/DDBJ databases">
        <authorList>
            <person name="Alioto T."/>
            <person name="Alioto T."/>
            <person name="Gomez Garrido J."/>
        </authorList>
    </citation>
    <scope>NUCLEOTIDE SEQUENCE</scope>
</reference>